<keyword evidence="4" id="KW-0131">Cell cycle</keyword>
<accession>A0AB33Z485</accession>
<name>A0AB33Z485_9GAMM</name>
<evidence type="ECO:0000313" key="6">
    <source>
        <dbReference type="Proteomes" id="UP000015462"/>
    </source>
</evidence>
<dbReference type="AlphaFoldDB" id="A0AB33Z485"/>
<organism evidence="5 6">
    <name type="scientific">Cycloclasticus pugetii</name>
    <dbReference type="NCBI Taxonomy" id="34068"/>
    <lineage>
        <taxon>Bacteria</taxon>
        <taxon>Pseudomonadati</taxon>
        <taxon>Pseudomonadota</taxon>
        <taxon>Gammaproteobacteria</taxon>
        <taxon>Thiotrichales</taxon>
        <taxon>Piscirickettsiaceae</taxon>
        <taxon>Cycloclasticus</taxon>
    </lineage>
</organism>
<dbReference type="InterPro" id="IPR036390">
    <property type="entry name" value="WH_DNA-bd_sf"/>
</dbReference>
<evidence type="ECO:0000256" key="1">
    <source>
        <dbReference type="ARBA" id="ARBA00022490"/>
    </source>
</evidence>
<dbReference type="GO" id="GO:0051304">
    <property type="term" value="P:chromosome separation"/>
    <property type="evidence" value="ECO:0007669"/>
    <property type="project" value="InterPro"/>
</dbReference>
<dbReference type="RefSeq" id="WP_015005554.1">
    <property type="nucleotide sequence ID" value="NZ_FQZJ01000002.1"/>
</dbReference>
<proteinExistence type="predicted"/>
<keyword evidence="6" id="KW-1185">Reference proteome</keyword>
<dbReference type="Pfam" id="PF04079">
    <property type="entry name" value="SMC_ScpB"/>
    <property type="match status" value="1"/>
</dbReference>
<keyword evidence="1" id="KW-0963">Cytoplasm</keyword>
<keyword evidence="2" id="KW-0132">Cell division</keyword>
<dbReference type="PANTHER" id="PTHR34298">
    <property type="entry name" value="SEGREGATION AND CONDENSATION PROTEIN B"/>
    <property type="match status" value="1"/>
</dbReference>
<evidence type="ECO:0000256" key="3">
    <source>
        <dbReference type="ARBA" id="ARBA00022829"/>
    </source>
</evidence>
<dbReference type="InterPro" id="IPR036388">
    <property type="entry name" value="WH-like_DNA-bd_sf"/>
</dbReference>
<dbReference type="SUPFAM" id="SSF46785">
    <property type="entry name" value="Winged helix' DNA-binding domain"/>
    <property type="match status" value="2"/>
</dbReference>
<dbReference type="Gene3D" id="1.10.10.10">
    <property type="entry name" value="Winged helix-like DNA-binding domain superfamily/Winged helix DNA-binding domain"/>
    <property type="match status" value="2"/>
</dbReference>
<evidence type="ECO:0000256" key="4">
    <source>
        <dbReference type="ARBA" id="ARBA00023306"/>
    </source>
</evidence>
<sequence length="203" mass="23084">MDIKNIIEASLFAASEPLSIMELQNLFSLEDRPDKHSLREVVNQLQDEYSTKPVELVEVANGYRFQVKSKYSPWVARLWEEKPVKYSRALLETLAIIAYQQPATRGEIEDIRGVAVGTNIIRTLEDRNWVRVIGRKEVPGRPALYATTKAFLDYFNLQTLADLPPLATLLEADLLSSNELQLNLGDDTPINKDITQDEKQQPT</sequence>
<comment type="caution">
    <text evidence="5">The sequence shown here is derived from an EMBL/GenBank/DDBJ whole genome shotgun (WGS) entry which is preliminary data.</text>
</comment>
<gene>
    <name evidence="5" type="ORF">L196_01210</name>
</gene>
<dbReference type="InterPro" id="IPR005234">
    <property type="entry name" value="ScpB_csome_segregation"/>
</dbReference>
<protein>
    <submittedName>
        <fullName evidence="5">Condensin subunit ScpB</fullName>
    </submittedName>
</protein>
<evidence type="ECO:0000256" key="2">
    <source>
        <dbReference type="ARBA" id="ARBA00022618"/>
    </source>
</evidence>
<reference evidence="5 6" key="1">
    <citation type="journal article" date="2013" name="Genome Announc.">
        <title>Genome Sequence of the Pyrene- and Fluoranthene-Degrading Bacterium Cycloclasticus sp. Strain PY97M.</title>
        <authorList>
            <person name="Cui Z."/>
            <person name="Xu G."/>
            <person name="Li Q."/>
            <person name="Gao W."/>
            <person name="Zheng L."/>
        </authorList>
    </citation>
    <scope>NUCLEOTIDE SEQUENCE [LARGE SCALE GENOMIC DNA]</scope>
    <source>
        <strain evidence="5 6">PY97M</strain>
    </source>
</reference>
<keyword evidence="3" id="KW-0159">Chromosome partition</keyword>
<dbReference type="EMBL" id="ASHL01000001">
    <property type="protein sequence ID" value="EPD14075.1"/>
    <property type="molecule type" value="Genomic_DNA"/>
</dbReference>
<dbReference type="GO" id="GO:0051301">
    <property type="term" value="P:cell division"/>
    <property type="evidence" value="ECO:0007669"/>
    <property type="project" value="UniProtKB-KW"/>
</dbReference>
<dbReference type="Proteomes" id="UP000015462">
    <property type="component" value="Unassembled WGS sequence"/>
</dbReference>
<dbReference type="PANTHER" id="PTHR34298:SF2">
    <property type="entry name" value="SEGREGATION AND CONDENSATION PROTEIN B"/>
    <property type="match status" value="1"/>
</dbReference>
<dbReference type="PIRSF" id="PIRSF019345">
    <property type="entry name" value="ScpB"/>
    <property type="match status" value="1"/>
</dbReference>
<evidence type="ECO:0000313" key="5">
    <source>
        <dbReference type="EMBL" id="EPD14075.1"/>
    </source>
</evidence>
<dbReference type="NCBIfam" id="TIGR00281">
    <property type="entry name" value="SMC-Scp complex subunit ScpB"/>
    <property type="match status" value="1"/>
</dbReference>